<dbReference type="Pfam" id="PF10099">
    <property type="entry name" value="RskA_C"/>
    <property type="match status" value="1"/>
</dbReference>
<evidence type="ECO:0000256" key="6">
    <source>
        <dbReference type="ARBA" id="ARBA00023136"/>
    </source>
</evidence>
<organism evidence="11 12">
    <name type="scientific">Candidatus Dormiibacter inghamiae</name>
    <dbReference type="NCBI Taxonomy" id="3127013"/>
    <lineage>
        <taxon>Bacteria</taxon>
        <taxon>Bacillati</taxon>
        <taxon>Candidatus Dormiibacterota</taxon>
        <taxon>Candidatus Dormibacteria</taxon>
        <taxon>Candidatus Dormibacterales</taxon>
        <taxon>Candidatus Dormibacteraceae</taxon>
        <taxon>Candidatus Dormiibacter</taxon>
    </lineage>
</organism>
<sequence>MTPNHDSLEEMVAAYALGALEPDERETVSAHVEACASCRELLNRLSMAAAAIPLAVAEVRPPSRLRTQILSAAAASPPGERAERGPARVLPLQRLRTGRRSSQPRWQWPSWAANAAVAVLTVGLLGLGAWNVNLQQQLNRPPTSHQILGQGEMAGSQATVTTVSQDRLALVSFEKMPQAPAGKVYELWLIGDDGRPLPAGVFTPDQRGTYTLVVNRDVRTVRKVAVTLEAGPDGASAPTQASQLAGSIS</sequence>
<dbReference type="PANTHER" id="PTHR37461">
    <property type="entry name" value="ANTI-SIGMA-K FACTOR RSKA"/>
    <property type="match status" value="1"/>
</dbReference>
<feature type="domain" description="Putative zinc-finger" evidence="10">
    <location>
        <begin position="9"/>
        <end position="39"/>
    </location>
</feature>
<evidence type="ECO:0000256" key="8">
    <source>
        <dbReference type="ARBA" id="ARBA00030803"/>
    </source>
</evidence>
<keyword evidence="3" id="KW-1003">Cell membrane</keyword>
<dbReference type="InterPro" id="IPR018764">
    <property type="entry name" value="RskA_C"/>
</dbReference>
<evidence type="ECO:0000256" key="3">
    <source>
        <dbReference type="ARBA" id="ARBA00022475"/>
    </source>
</evidence>
<dbReference type="InterPro" id="IPR027383">
    <property type="entry name" value="Znf_put"/>
</dbReference>
<gene>
    <name evidence="11" type="ORF">JF888_02230</name>
</gene>
<keyword evidence="4" id="KW-0812">Transmembrane</keyword>
<evidence type="ECO:0000256" key="2">
    <source>
        <dbReference type="ARBA" id="ARBA00004236"/>
    </source>
</evidence>
<comment type="subcellular location">
    <subcellularLocation>
        <location evidence="2">Cell membrane</location>
    </subcellularLocation>
    <subcellularLocation>
        <location evidence="1">Membrane</location>
        <topology evidence="1">Single-pass membrane protein</topology>
    </subcellularLocation>
</comment>
<dbReference type="Gene3D" id="1.10.10.1320">
    <property type="entry name" value="Anti-sigma factor, zinc-finger domain"/>
    <property type="match status" value="1"/>
</dbReference>
<reference evidence="11 12" key="1">
    <citation type="submission" date="2020-10" db="EMBL/GenBank/DDBJ databases">
        <title>Ca. Dormibacterota MAGs.</title>
        <authorList>
            <person name="Montgomery K."/>
        </authorList>
    </citation>
    <scope>NUCLEOTIDE SEQUENCE [LARGE SCALE GENOMIC DNA]</scope>
    <source>
        <strain evidence="11">SC8811_S16_3</strain>
    </source>
</reference>
<dbReference type="GO" id="GO:0006417">
    <property type="term" value="P:regulation of translation"/>
    <property type="evidence" value="ECO:0007669"/>
    <property type="project" value="TreeGrafter"/>
</dbReference>
<evidence type="ECO:0000259" key="10">
    <source>
        <dbReference type="Pfam" id="PF13490"/>
    </source>
</evidence>
<protein>
    <recommendedName>
        <fullName evidence="8">Regulator of SigK</fullName>
    </recommendedName>
    <alternativeName>
        <fullName evidence="7">Sigma-K anti-sigma factor RskA</fullName>
    </alternativeName>
</protein>
<evidence type="ECO:0000256" key="1">
    <source>
        <dbReference type="ARBA" id="ARBA00004167"/>
    </source>
</evidence>
<feature type="domain" description="Anti-sigma K factor RskA C-terminal" evidence="9">
    <location>
        <begin position="112"/>
        <end position="239"/>
    </location>
</feature>
<proteinExistence type="predicted"/>
<dbReference type="InterPro" id="IPR041916">
    <property type="entry name" value="Anti_sigma_zinc_sf"/>
</dbReference>
<dbReference type="Proteomes" id="UP000620075">
    <property type="component" value="Unassembled WGS sequence"/>
</dbReference>
<keyword evidence="6" id="KW-0472">Membrane</keyword>
<evidence type="ECO:0000313" key="11">
    <source>
        <dbReference type="EMBL" id="MBJ7602008.1"/>
    </source>
</evidence>
<evidence type="ECO:0000256" key="5">
    <source>
        <dbReference type="ARBA" id="ARBA00022989"/>
    </source>
</evidence>
<evidence type="ECO:0000259" key="9">
    <source>
        <dbReference type="Pfam" id="PF10099"/>
    </source>
</evidence>
<dbReference type="Pfam" id="PF13490">
    <property type="entry name" value="zf-HC2"/>
    <property type="match status" value="1"/>
</dbReference>
<accession>A0A934KFK5</accession>
<evidence type="ECO:0000313" key="12">
    <source>
        <dbReference type="Proteomes" id="UP000620075"/>
    </source>
</evidence>
<dbReference type="GO" id="GO:0005886">
    <property type="term" value="C:plasma membrane"/>
    <property type="evidence" value="ECO:0007669"/>
    <property type="project" value="UniProtKB-SubCell"/>
</dbReference>
<dbReference type="AlphaFoldDB" id="A0A934KFK5"/>
<keyword evidence="5" id="KW-1133">Transmembrane helix</keyword>
<evidence type="ECO:0000256" key="7">
    <source>
        <dbReference type="ARBA" id="ARBA00029829"/>
    </source>
</evidence>
<name>A0A934KFK5_9BACT</name>
<comment type="caution">
    <text evidence="11">The sequence shown here is derived from an EMBL/GenBank/DDBJ whole genome shotgun (WGS) entry which is preliminary data.</text>
</comment>
<dbReference type="PANTHER" id="PTHR37461:SF1">
    <property type="entry name" value="ANTI-SIGMA-K FACTOR RSKA"/>
    <property type="match status" value="1"/>
</dbReference>
<dbReference type="RefSeq" id="WP_338176397.1">
    <property type="nucleotide sequence ID" value="NZ_JAEKNQ010000013.1"/>
</dbReference>
<dbReference type="EMBL" id="JAEKNQ010000013">
    <property type="protein sequence ID" value="MBJ7602008.1"/>
    <property type="molecule type" value="Genomic_DNA"/>
</dbReference>
<dbReference type="InterPro" id="IPR051474">
    <property type="entry name" value="Anti-sigma-K/W_factor"/>
</dbReference>
<evidence type="ECO:0000256" key="4">
    <source>
        <dbReference type="ARBA" id="ARBA00022692"/>
    </source>
</evidence>
<dbReference type="GO" id="GO:0016989">
    <property type="term" value="F:sigma factor antagonist activity"/>
    <property type="evidence" value="ECO:0007669"/>
    <property type="project" value="TreeGrafter"/>
</dbReference>